<keyword evidence="2" id="KW-1185">Reference proteome</keyword>
<sequence length="117" mass="13630">MTRSESGTLAFELEIEKLAQKLRKEAIRCGKQPQPNFQKGSYIEDIYSSEDLDDMAYQTKHQLAAVPDEQQLLCITYLVRETPLELKSRLIHLLPIFCDLKNEKLHTHLKEFHMVIS</sequence>
<dbReference type="EMBL" id="JARKNE010000001">
    <property type="protein sequence ID" value="KAK5845495.1"/>
    <property type="molecule type" value="Genomic_DNA"/>
</dbReference>
<gene>
    <name evidence="1" type="ORF">PVK06_001685</name>
</gene>
<name>A0ABR0R1X7_GOSAR</name>
<dbReference type="Proteomes" id="UP001358586">
    <property type="component" value="Chromosome 1"/>
</dbReference>
<comment type="caution">
    <text evidence="1">The sequence shown here is derived from an EMBL/GenBank/DDBJ whole genome shotgun (WGS) entry which is preliminary data.</text>
</comment>
<protein>
    <submittedName>
        <fullName evidence="1">Uncharacterized protein</fullName>
    </submittedName>
</protein>
<proteinExistence type="predicted"/>
<organism evidence="1 2">
    <name type="scientific">Gossypium arboreum</name>
    <name type="common">Tree cotton</name>
    <name type="synonym">Gossypium nanking</name>
    <dbReference type="NCBI Taxonomy" id="29729"/>
    <lineage>
        <taxon>Eukaryota</taxon>
        <taxon>Viridiplantae</taxon>
        <taxon>Streptophyta</taxon>
        <taxon>Embryophyta</taxon>
        <taxon>Tracheophyta</taxon>
        <taxon>Spermatophyta</taxon>
        <taxon>Magnoliopsida</taxon>
        <taxon>eudicotyledons</taxon>
        <taxon>Gunneridae</taxon>
        <taxon>Pentapetalae</taxon>
        <taxon>rosids</taxon>
        <taxon>malvids</taxon>
        <taxon>Malvales</taxon>
        <taxon>Malvaceae</taxon>
        <taxon>Malvoideae</taxon>
        <taxon>Gossypium</taxon>
    </lineage>
</organism>
<reference evidence="1 2" key="1">
    <citation type="submission" date="2023-03" db="EMBL/GenBank/DDBJ databases">
        <title>WGS of Gossypium arboreum.</title>
        <authorList>
            <person name="Yu D."/>
        </authorList>
    </citation>
    <scope>NUCLEOTIDE SEQUENCE [LARGE SCALE GENOMIC DNA]</scope>
    <source>
        <tissue evidence="1">Leaf</tissue>
    </source>
</reference>
<evidence type="ECO:0000313" key="1">
    <source>
        <dbReference type="EMBL" id="KAK5845495.1"/>
    </source>
</evidence>
<evidence type="ECO:0000313" key="2">
    <source>
        <dbReference type="Proteomes" id="UP001358586"/>
    </source>
</evidence>
<accession>A0ABR0R1X7</accession>